<feature type="compositionally biased region" description="Basic residues" evidence="1">
    <location>
        <begin position="140"/>
        <end position="149"/>
    </location>
</feature>
<comment type="caution">
    <text evidence="3">The sequence shown here is derived from an EMBL/GenBank/DDBJ whole genome shotgun (WGS) entry which is preliminary data.</text>
</comment>
<feature type="region of interest" description="Disordered" evidence="1">
    <location>
        <begin position="322"/>
        <end position="345"/>
    </location>
</feature>
<feature type="compositionally biased region" description="Low complexity" evidence="1">
    <location>
        <begin position="228"/>
        <end position="244"/>
    </location>
</feature>
<feature type="region of interest" description="Disordered" evidence="1">
    <location>
        <begin position="180"/>
        <end position="254"/>
    </location>
</feature>
<feature type="region of interest" description="Disordered" evidence="1">
    <location>
        <begin position="35"/>
        <end position="154"/>
    </location>
</feature>
<feature type="compositionally biased region" description="Acidic residues" evidence="1">
    <location>
        <begin position="187"/>
        <end position="196"/>
    </location>
</feature>
<feature type="compositionally biased region" description="Basic and acidic residues" evidence="1">
    <location>
        <begin position="9"/>
        <end position="22"/>
    </location>
</feature>
<feature type="compositionally biased region" description="Low complexity" evidence="1">
    <location>
        <begin position="197"/>
        <end position="214"/>
    </location>
</feature>
<dbReference type="PANTHER" id="PTHR28065">
    <property type="entry name" value="FREQUENIN"/>
    <property type="match status" value="1"/>
</dbReference>
<feature type="compositionally biased region" description="Low complexity" evidence="1">
    <location>
        <begin position="106"/>
        <end position="117"/>
    </location>
</feature>
<name>A0A8H6R735_9PEZI</name>
<dbReference type="EMBL" id="JABCIY010000344">
    <property type="protein sequence ID" value="KAF7185057.1"/>
    <property type="molecule type" value="Genomic_DNA"/>
</dbReference>
<evidence type="ECO:0000313" key="3">
    <source>
        <dbReference type="EMBL" id="KAF7185057.1"/>
    </source>
</evidence>
<sequence length="370" mass="41255">MHLPGSHHRSNEQQQELRDARRLLRERIKDDWEYPTLPAWRSSGKKEPATEEDIEDKIAGFRFHTPSNHDREGPNASNGALGLSFNPTEWREREYSDLDASDTEGEPSPVKESSASAKSKRSEYKFDGPDSVGAQLSERRHARRRRRQVRLQEEMEWNDGLAHWTRRRDIWCSARTVAEVRSHENPAEEEGEESADADTASTSSPRASTSSSVDEYADQADPAENFDTPDTPESTPSTTPDMMTASNPHVPSPPPMSAEVLLVPIAPPLLPNHPIRRRINHNMYPEIYTKIILQSRTPSIPINLLTLIKALVQGWKDDGEWPPKNGTVEKSIGRKKGSGSAKDGLGLKEKMGRVLRLTGTGMGEGGKSGS</sequence>
<dbReference type="Proteomes" id="UP000660729">
    <property type="component" value="Unassembled WGS sequence"/>
</dbReference>
<evidence type="ECO:0000259" key="2">
    <source>
        <dbReference type="Pfam" id="PF13259"/>
    </source>
</evidence>
<dbReference type="OrthoDB" id="5422958at2759"/>
<dbReference type="PANTHER" id="PTHR28065:SF1">
    <property type="entry name" value="DUF4050 DOMAIN-CONTAINING PROTEIN"/>
    <property type="match status" value="1"/>
</dbReference>
<gene>
    <name evidence="3" type="ORF">HII31_13680</name>
</gene>
<feature type="region of interest" description="Disordered" evidence="1">
    <location>
        <begin position="1"/>
        <end position="22"/>
    </location>
</feature>
<dbReference type="AlphaFoldDB" id="A0A8H6R735"/>
<evidence type="ECO:0000256" key="1">
    <source>
        <dbReference type="SAM" id="MobiDB-lite"/>
    </source>
</evidence>
<dbReference type="InterPro" id="IPR025124">
    <property type="entry name" value="Gag1-like_clamp"/>
</dbReference>
<proteinExistence type="predicted"/>
<reference evidence="3" key="1">
    <citation type="submission" date="2020-04" db="EMBL/GenBank/DDBJ databases">
        <title>Draft genome resource of the tomato pathogen Pseudocercospora fuligena.</title>
        <authorList>
            <person name="Zaccaron A."/>
        </authorList>
    </citation>
    <scope>NUCLEOTIDE SEQUENCE</scope>
    <source>
        <strain evidence="3">PF001</strain>
    </source>
</reference>
<dbReference type="InterPro" id="IPR053274">
    <property type="entry name" value="Fluconazole_resistance"/>
</dbReference>
<feature type="domain" description="Gag1-like clamp" evidence="2">
    <location>
        <begin position="122"/>
        <end position="322"/>
    </location>
</feature>
<protein>
    <recommendedName>
        <fullName evidence="2">Gag1-like clamp domain-containing protein</fullName>
    </recommendedName>
</protein>
<keyword evidence="4" id="KW-1185">Reference proteome</keyword>
<evidence type="ECO:0000313" key="4">
    <source>
        <dbReference type="Proteomes" id="UP000660729"/>
    </source>
</evidence>
<dbReference type="Pfam" id="PF13259">
    <property type="entry name" value="clamp_Gag1-like"/>
    <property type="match status" value="1"/>
</dbReference>
<accession>A0A8H6R735</accession>
<organism evidence="3 4">
    <name type="scientific">Pseudocercospora fuligena</name>
    <dbReference type="NCBI Taxonomy" id="685502"/>
    <lineage>
        <taxon>Eukaryota</taxon>
        <taxon>Fungi</taxon>
        <taxon>Dikarya</taxon>
        <taxon>Ascomycota</taxon>
        <taxon>Pezizomycotina</taxon>
        <taxon>Dothideomycetes</taxon>
        <taxon>Dothideomycetidae</taxon>
        <taxon>Mycosphaerellales</taxon>
        <taxon>Mycosphaerellaceae</taxon>
        <taxon>Pseudocercospora</taxon>
    </lineage>
</organism>